<dbReference type="InterPro" id="IPR002569">
    <property type="entry name" value="Met_Sox_Rdtase_MsrA_dom"/>
</dbReference>
<dbReference type="EMBL" id="FR872582">
    <property type="protein sequence ID" value="CCB88527.1"/>
    <property type="molecule type" value="Genomic_DNA"/>
</dbReference>
<name>F8L712_SIMNZ</name>
<proteinExistence type="inferred from homology"/>
<evidence type="ECO:0000259" key="5">
    <source>
        <dbReference type="Pfam" id="PF01625"/>
    </source>
</evidence>
<dbReference type="HAMAP" id="MF_01401">
    <property type="entry name" value="MsrA"/>
    <property type="match status" value="1"/>
</dbReference>
<keyword evidence="7" id="KW-1185">Reference proteome</keyword>
<dbReference type="RefSeq" id="WP_013942994.1">
    <property type="nucleotide sequence ID" value="NC_015713.1"/>
</dbReference>
<keyword evidence="1 4" id="KW-0560">Oxidoreductase</keyword>
<comment type="function">
    <text evidence="4">Has an important function as a repair enzyme for proteins that have been inactivated by oxidation. Catalyzes the reversible oxidation-reduction of methionine sulfoxide in proteins to methionine.</text>
</comment>
<evidence type="ECO:0000313" key="6">
    <source>
        <dbReference type="EMBL" id="CCB88527.1"/>
    </source>
</evidence>
<dbReference type="NCBIfam" id="TIGR00401">
    <property type="entry name" value="msrA"/>
    <property type="match status" value="1"/>
</dbReference>
<dbReference type="EC" id="1.8.4.11" evidence="4"/>
<accession>F8L712</accession>
<feature type="domain" description="Peptide methionine sulphoxide reductase MsrA" evidence="5">
    <location>
        <begin position="3"/>
        <end position="147"/>
    </location>
</feature>
<dbReference type="PANTHER" id="PTHR43774:SF1">
    <property type="entry name" value="PEPTIDE METHIONINE SULFOXIDE REDUCTASE MSRA 2"/>
    <property type="match status" value="1"/>
</dbReference>
<dbReference type="InterPro" id="IPR036509">
    <property type="entry name" value="Met_Sox_Rdtase_MsrA_sf"/>
</dbReference>
<dbReference type="KEGG" id="sng:SNE_A06500"/>
<dbReference type="OrthoDB" id="4174719at2"/>
<evidence type="ECO:0000256" key="1">
    <source>
        <dbReference type="ARBA" id="ARBA00023002"/>
    </source>
</evidence>
<dbReference type="HOGENOM" id="CLU_031040_10_0_0"/>
<dbReference type="STRING" id="331113.SNE_A06500"/>
<evidence type="ECO:0000256" key="4">
    <source>
        <dbReference type="HAMAP-Rule" id="MF_01401"/>
    </source>
</evidence>
<evidence type="ECO:0000313" key="7">
    <source>
        <dbReference type="Proteomes" id="UP000000496"/>
    </source>
</evidence>
<dbReference type="SUPFAM" id="SSF55068">
    <property type="entry name" value="Peptide methionine sulfoxide reductase"/>
    <property type="match status" value="1"/>
</dbReference>
<comment type="catalytic activity">
    <reaction evidence="2 4">
        <text>L-methionyl-[protein] + [thioredoxin]-disulfide + H2O = L-methionyl-(S)-S-oxide-[protein] + [thioredoxin]-dithiol</text>
        <dbReference type="Rhea" id="RHEA:14217"/>
        <dbReference type="Rhea" id="RHEA-COMP:10698"/>
        <dbReference type="Rhea" id="RHEA-COMP:10700"/>
        <dbReference type="Rhea" id="RHEA-COMP:12313"/>
        <dbReference type="Rhea" id="RHEA-COMP:12315"/>
        <dbReference type="ChEBI" id="CHEBI:15377"/>
        <dbReference type="ChEBI" id="CHEBI:16044"/>
        <dbReference type="ChEBI" id="CHEBI:29950"/>
        <dbReference type="ChEBI" id="CHEBI:44120"/>
        <dbReference type="ChEBI" id="CHEBI:50058"/>
        <dbReference type="EC" id="1.8.4.11"/>
    </reaction>
</comment>
<comment type="similarity">
    <text evidence="4">Belongs to the MsrA Met sulfoxide reductase family.</text>
</comment>
<dbReference type="PANTHER" id="PTHR43774">
    <property type="entry name" value="PEPTIDE METHIONINE SULFOXIDE REDUCTASE"/>
    <property type="match status" value="1"/>
</dbReference>
<dbReference type="GO" id="GO:0008113">
    <property type="term" value="F:peptide-methionine (S)-S-oxide reductase activity"/>
    <property type="evidence" value="ECO:0007669"/>
    <property type="project" value="UniProtKB-UniRule"/>
</dbReference>
<sequence>MEKATFAAGCFWHVQKVFDQLDGVESTRVGYTGGEVRNPTYEEVCEGNTGHAEAIEILYDPQKISYESLLKVFWTMHDPTTLNRQGVDIGRQYRSAIFTHSSAQRKIAEKSLKDAQRRFRIPIVTEITSACPFYEAEAYHQKYFRKKGLSE</sequence>
<dbReference type="Gene3D" id="3.30.1060.10">
    <property type="entry name" value="Peptide methionine sulphoxide reductase MsrA"/>
    <property type="match status" value="1"/>
</dbReference>
<dbReference type="eggNOG" id="COG0225">
    <property type="taxonomic scope" value="Bacteria"/>
</dbReference>
<feature type="active site" evidence="4">
    <location>
        <position position="10"/>
    </location>
</feature>
<reference evidence="6 7" key="1">
    <citation type="journal article" date="2011" name="Mol. Biol. Evol.">
        <title>Unity in variety--the pan-genome of the Chlamydiae.</title>
        <authorList>
            <person name="Collingro A."/>
            <person name="Tischler P."/>
            <person name="Weinmaier T."/>
            <person name="Penz T."/>
            <person name="Heinz E."/>
            <person name="Brunham R.C."/>
            <person name="Read T.D."/>
            <person name="Bavoil P.M."/>
            <person name="Sachse K."/>
            <person name="Kahane S."/>
            <person name="Friedman M.G."/>
            <person name="Rattei T."/>
            <person name="Myers G.S."/>
            <person name="Horn M."/>
        </authorList>
    </citation>
    <scope>NUCLEOTIDE SEQUENCE [LARGE SCALE GENOMIC DNA]</scope>
    <source>
        <strain evidence="7">ATCC VR-1471 / Z</strain>
    </source>
</reference>
<evidence type="ECO:0000256" key="3">
    <source>
        <dbReference type="ARBA" id="ARBA00048782"/>
    </source>
</evidence>
<dbReference type="Pfam" id="PF01625">
    <property type="entry name" value="PMSR"/>
    <property type="match status" value="1"/>
</dbReference>
<gene>
    <name evidence="4 6" type="primary">msrA</name>
    <name evidence="6" type="ordered locus">SNE_A06500</name>
</gene>
<dbReference type="GO" id="GO:0033744">
    <property type="term" value="F:L-methionine:thioredoxin-disulfide S-oxidoreductase activity"/>
    <property type="evidence" value="ECO:0007669"/>
    <property type="project" value="RHEA"/>
</dbReference>
<comment type="catalytic activity">
    <reaction evidence="3 4">
        <text>[thioredoxin]-disulfide + L-methionine + H2O = L-methionine (S)-S-oxide + [thioredoxin]-dithiol</text>
        <dbReference type="Rhea" id="RHEA:19993"/>
        <dbReference type="Rhea" id="RHEA-COMP:10698"/>
        <dbReference type="Rhea" id="RHEA-COMP:10700"/>
        <dbReference type="ChEBI" id="CHEBI:15377"/>
        <dbReference type="ChEBI" id="CHEBI:29950"/>
        <dbReference type="ChEBI" id="CHEBI:50058"/>
        <dbReference type="ChEBI" id="CHEBI:57844"/>
        <dbReference type="ChEBI" id="CHEBI:58772"/>
        <dbReference type="EC" id="1.8.4.11"/>
    </reaction>
</comment>
<evidence type="ECO:0000256" key="2">
    <source>
        <dbReference type="ARBA" id="ARBA00047806"/>
    </source>
</evidence>
<protein>
    <recommendedName>
        <fullName evidence="4">Peptide methionine sulfoxide reductase MsrA</fullName>
        <shortName evidence="4">Protein-methionine-S-oxide reductase</shortName>
        <ecNumber evidence="4">1.8.4.11</ecNumber>
    </recommendedName>
    <alternativeName>
        <fullName evidence="4">Peptide-methionine (S)-S-oxide reductase</fullName>
        <shortName evidence="4">Peptide Met(O) reductase</shortName>
    </alternativeName>
</protein>
<dbReference type="AlphaFoldDB" id="F8L712"/>
<dbReference type="Proteomes" id="UP000000496">
    <property type="component" value="Chromosome gsn.131"/>
</dbReference>
<organism evidence="6 7">
    <name type="scientific">Simkania negevensis (strain ATCC VR-1471 / DSM 27360 / Z)</name>
    <dbReference type="NCBI Taxonomy" id="331113"/>
    <lineage>
        <taxon>Bacteria</taxon>
        <taxon>Pseudomonadati</taxon>
        <taxon>Chlamydiota</taxon>
        <taxon>Chlamydiia</taxon>
        <taxon>Parachlamydiales</taxon>
        <taxon>Simkaniaceae</taxon>
        <taxon>Simkania</taxon>
    </lineage>
</organism>